<dbReference type="InterPro" id="IPR002227">
    <property type="entry name" value="Tyrosinase_Cu-bd"/>
</dbReference>
<gene>
    <name evidence="3" type="ORF">FRX31_022598</name>
</gene>
<name>A0A7J6VTT8_THATH</name>
<protein>
    <submittedName>
        <fullName evidence="3">Polyphenol oxidase protein</fullName>
    </submittedName>
</protein>
<dbReference type="Gene3D" id="1.10.1280.10">
    <property type="entry name" value="Di-copper center containing domain from catechol oxidase"/>
    <property type="match status" value="1"/>
</dbReference>
<feature type="domain" description="Tyrosinase copper-binding" evidence="2">
    <location>
        <begin position="107"/>
        <end position="118"/>
    </location>
</feature>
<dbReference type="GO" id="GO:0046872">
    <property type="term" value="F:metal ion binding"/>
    <property type="evidence" value="ECO:0007669"/>
    <property type="project" value="UniProtKB-KW"/>
</dbReference>
<dbReference type="PANTHER" id="PTHR11474:SF128">
    <property type="entry name" value="AUREUSIDIN SYNTHASE-LIKE"/>
    <property type="match status" value="1"/>
</dbReference>
<dbReference type="PROSITE" id="PS00498">
    <property type="entry name" value="TYROSINASE_2"/>
    <property type="match status" value="1"/>
</dbReference>
<evidence type="ECO:0000259" key="2">
    <source>
        <dbReference type="PROSITE" id="PS00498"/>
    </source>
</evidence>
<proteinExistence type="predicted"/>
<evidence type="ECO:0000313" key="3">
    <source>
        <dbReference type="EMBL" id="KAF5187812.1"/>
    </source>
</evidence>
<dbReference type="GO" id="GO:0016491">
    <property type="term" value="F:oxidoreductase activity"/>
    <property type="evidence" value="ECO:0007669"/>
    <property type="project" value="InterPro"/>
</dbReference>
<dbReference type="AlphaFoldDB" id="A0A7J6VTT8"/>
<dbReference type="Proteomes" id="UP000554482">
    <property type="component" value="Unassembled WGS sequence"/>
</dbReference>
<evidence type="ECO:0000313" key="4">
    <source>
        <dbReference type="Proteomes" id="UP000554482"/>
    </source>
</evidence>
<accession>A0A7J6VTT8</accession>
<dbReference type="SUPFAM" id="SSF48056">
    <property type="entry name" value="Di-copper centre-containing domain"/>
    <property type="match status" value="1"/>
</dbReference>
<dbReference type="PRINTS" id="PR00092">
    <property type="entry name" value="TYROSINASE"/>
</dbReference>
<dbReference type="PANTHER" id="PTHR11474">
    <property type="entry name" value="TYROSINASE FAMILY MEMBER"/>
    <property type="match status" value="1"/>
</dbReference>
<comment type="caution">
    <text evidence="3">The sequence shown here is derived from an EMBL/GenBank/DDBJ whole genome shotgun (WGS) entry which is preliminary data.</text>
</comment>
<evidence type="ECO:0000256" key="1">
    <source>
        <dbReference type="ARBA" id="ARBA00022723"/>
    </source>
</evidence>
<dbReference type="EMBL" id="JABWDY010027533">
    <property type="protein sequence ID" value="KAF5187812.1"/>
    <property type="molecule type" value="Genomic_DNA"/>
</dbReference>
<keyword evidence="4" id="KW-1185">Reference proteome</keyword>
<dbReference type="Pfam" id="PF00264">
    <property type="entry name" value="Tyrosinase"/>
    <property type="match status" value="1"/>
</dbReference>
<dbReference type="OrthoDB" id="6132182at2759"/>
<organism evidence="3 4">
    <name type="scientific">Thalictrum thalictroides</name>
    <name type="common">Rue-anemone</name>
    <name type="synonym">Anemone thalictroides</name>
    <dbReference type="NCBI Taxonomy" id="46969"/>
    <lineage>
        <taxon>Eukaryota</taxon>
        <taxon>Viridiplantae</taxon>
        <taxon>Streptophyta</taxon>
        <taxon>Embryophyta</taxon>
        <taxon>Tracheophyta</taxon>
        <taxon>Spermatophyta</taxon>
        <taxon>Magnoliopsida</taxon>
        <taxon>Ranunculales</taxon>
        <taxon>Ranunculaceae</taxon>
        <taxon>Thalictroideae</taxon>
        <taxon>Thalictrum</taxon>
    </lineage>
</organism>
<sequence>MNGSFLDSQRERSHLPPQAADIMLKDDWILRIESKPMWHSCIIKWYQVQKRLIELFMSCPYKASVEGFCDGPGTIELTPHNALHTWVGNTQNPEYEKLGEFYLAAKDPVFYAHHSNIDRHWDDVWAMAGAQRKQRHQ</sequence>
<dbReference type="InterPro" id="IPR008922">
    <property type="entry name" value="Di-copper_centre_dom_sf"/>
</dbReference>
<dbReference type="InterPro" id="IPR050316">
    <property type="entry name" value="Tyrosinase/Hemocyanin"/>
</dbReference>
<keyword evidence="1" id="KW-0479">Metal-binding</keyword>
<reference evidence="3 4" key="1">
    <citation type="submission" date="2020-06" db="EMBL/GenBank/DDBJ databases">
        <title>Transcriptomic and genomic resources for Thalictrum thalictroides and T. hernandezii: Facilitating candidate gene discovery in an emerging model plant lineage.</title>
        <authorList>
            <person name="Arias T."/>
            <person name="Riano-Pachon D.M."/>
            <person name="Di Stilio V.S."/>
        </authorList>
    </citation>
    <scope>NUCLEOTIDE SEQUENCE [LARGE SCALE GENOMIC DNA]</scope>
    <source>
        <strain evidence="4">cv. WT478/WT964</strain>
        <tissue evidence="3">Leaves</tissue>
    </source>
</reference>